<dbReference type="InterPro" id="IPR002684">
    <property type="entry name" value="Biotin_synth/BioAB"/>
</dbReference>
<reference evidence="2 3" key="1">
    <citation type="journal article" date="2023" name="Plants (Basel)">
        <title>Bridging the Gap: Combining Genomics and Transcriptomics Approaches to Understand Stylosanthes scabra, an Orphan Legume from the Brazilian Caatinga.</title>
        <authorList>
            <person name="Ferreira-Neto J.R.C."/>
            <person name="da Silva M.D."/>
            <person name="Binneck E."/>
            <person name="de Melo N.F."/>
            <person name="da Silva R.H."/>
            <person name="de Melo A.L.T.M."/>
            <person name="Pandolfi V."/>
            <person name="Bustamante F.O."/>
            <person name="Brasileiro-Vidal A.C."/>
            <person name="Benko-Iseppon A.M."/>
        </authorList>
    </citation>
    <scope>NUCLEOTIDE SEQUENCE [LARGE SCALE GENOMIC DNA]</scope>
    <source>
        <tissue evidence="2">Leaves</tissue>
    </source>
</reference>
<keyword evidence="1" id="KW-0408">Iron</keyword>
<feature type="non-terminal residue" evidence="2">
    <location>
        <position position="91"/>
    </location>
</feature>
<dbReference type="PANTHER" id="PTHR22976">
    <property type="entry name" value="BIOTIN SYNTHASE"/>
    <property type="match status" value="1"/>
</dbReference>
<keyword evidence="1" id="KW-0479">Metal-binding</keyword>
<comment type="caution">
    <text evidence="2">The sequence shown here is derived from an EMBL/GenBank/DDBJ whole genome shotgun (WGS) entry which is preliminary data.</text>
</comment>
<dbReference type="PANTHER" id="PTHR22976:SF2">
    <property type="entry name" value="BIOTIN SYNTHASE, MITOCHONDRIAL"/>
    <property type="match status" value="1"/>
</dbReference>
<protein>
    <submittedName>
        <fullName evidence="2">Biotin synthase</fullName>
        <ecNumber evidence="2">2.8.1.6</ecNumber>
    </submittedName>
</protein>
<sequence length="91" mass="10532">MFLVRPIFRRTHQLTTSIGFLQSCHRYSSSPSAAAIQAERTIKEGHRNDWTRPEVKSIYDSPILDLLFHGAQVHRHAQNFREVQQCTLLSV</sequence>
<evidence type="ECO:0000256" key="1">
    <source>
        <dbReference type="ARBA" id="ARBA00022485"/>
    </source>
</evidence>
<keyword evidence="1" id="KW-0004">4Fe-4S</keyword>
<gene>
    <name evidence="2" type="primary">BIO2_3</name>
    <name evidence="2" type="ORF">PIB30_106019</name>
</gene>
<keyword evidence="2" id="KW-0808">Transferase</keyword>
<accession>A0ABU6ZXE9</accession>
<dbReference type="PROSITE" id="PS51257">
    <property type="entry name" value="PROKAR_LIPOPROTEIN"/>
    <property type="match status" value="1"/>
</dbReference>
<dbReference type="EMBL" id="JASCZI010275917">
    <property type="protein sequence ID" value="MED6226652.1"/>
    <property type="molecule type" value="Genomic_DNA"/>
</dbReference>
<evidence type="ECO:0000313" key="3">
    <source>
        <dbReference type="Proteomes" id="UP001341840"/>
    </source>
</evidence>
<dbReference type="EC" id="2.8.1.6" evidence="2"/>
<dbReference type="InterPro" id="IPR013785">
    <property type="entry name" value="Aldolase_TIM"/>
</dbReference>
<keyword evidence="3" id="KW-1185">Reference proteome</keyword>
<evidence type="ECO:0000313" key="2">
    <source>
        <dbReference type="EMBL" id="MED6226652.1"/>
    </source>
</evidence>
<dbReference type="Gene3D" id="3.20.20.70">
    <property type="entry name" value="Aldolase class I"/>
    <property type="match status" value="1"/>
</dbReference>
<proteinExistence type="predicted"/>
<dbReference type="GO" id="GO:0004076">
    <property type="term" value="F:biotin synthase activity"/>
    <property type="evidence" value="ECO:0007669"/>
    <property type="project" value="UniProtKB-EC"/>
</dbReference>
<dbReference type="Proteomes" id="UP001341840">
    <property type="component" value="Unassembled WGS sequence"/>
</dbReference>
<organism evidence="2 3">
    <name type="scientific">Stylosanthes scabra</name>
    <dbReference type="NCBI Taxonomy" id="79078"/>
    <lineage>
        <taxon>Eukaryota</taxon>
        <taxon>Viridiplantae</taxon>
        <taxon>Streptophyta</taxon>
        <taxon>Embryophyta</taxon>
        <taxon>Tracheophyta</taxon>
        <taxon>Spermatophyta</taxon>
        <taxon>Magnoliopsida</taxon>
        <taxon>eudicotyledons</taxon>
        <taxon>Gunneridae</taxon>
        <taxon>Pentapetalae</taxon>
        <taxon>rosids</taxon>
        <taxon>fabids</taxon>
        <taxon>Fabales</taxon>
        <taxon>Fabaceae</taxon>
        <taxon>Papilionoideae</taxon>
        <taxon>50 kb inversion clade</taxon>
        <taxon>dalbergioids sensu lato</taxon>
        <taxon>Dalbergieae</taxon>
        <taxon>Pterocarpus clade</taxon>
        <taxon>Stylosanthes</taxon>
    </lineage>
</organism>
<keyword evidence="1" id="KW-0411">Iron-sulfur</keyword>
<name>A0ABU6ZXE9_9FABA</name>